<dbReference type="STRING" id="1777140.AWB79_05560"/>
<protein>
    <submittedName>
        <fullName evidence="5">3-oxoacyl-ACP synthase</fullName>
    </submittedName>
</protein>
<dbReference type="GO" id="GO:0006633">
    <property type="term" value="P:fatty acid biosynthetic process"/>
    <property type="evidence" value="ECO:0007669"/>
    <property type="project" value="InterPro"/>
</dbReference>
<dbReference type="GO" id="GO:0004315">
    <property type="term" value="F:3-oxoacyl-[acyl-carrier-protein] synthase activity"/>
    <property type="evidence" value="ECO:0007669"/>
    <property type="project" value="InterPro"/>
</dbReference>
<evidence type="ECO:0000256" key="1">
    <source>
        <dbReference type="ARBA" id="ARBA00008467"/>
    </source>
</evidence>
<dbReference type="Proteomes" id="UP000054851">
    <property type="component" value="Unassembled WGS sequence"/>
</dbReference>
<keyword evidence="6" id="KW-1185">Reference proteome</keyword>
<reference evidence="5" key="1">
    <citation type="submission" date="2016-01" db="EMBL/GenBank/DDBJ databases">
        <authorList>
            <person name="Peeters C."/>
        </authorList>
    </citation>
    <scope>NUCLEOTIDE SEQUENCE</scope>
    <source>
        <strain evidence="5">LMG 29322</strain>
    </source>
</reference>
<keyword evidence="2 3" id="KW-0808">Transferase</keyword>
<accession>A0A158CL01</accession>
<evidence type="ECO:0000259" key="4">
    <source>
        <dbReference type="PROSITE" id="PS52004"/>
    </source>
</evidence>
<dbReference type="EMBL" id="FCOA02000024">
    <property type="protein sequence ID" value="SAK82971.1"/>
    <property type="molecule type" value="Genomic_DNA"/>
</dbReference>
<dbReference type="PANTHER" id="PTHR11712">
    <property type="entry name" value="POLYKETIDE SYNTHASE-RELATED"/>
    <property type="match status" value="1"/>
</dbReference>
<evidence type="ECO:0000313" key="6">
    <source>
        <dbReference type="Proteomes" id="UP000054851"/>
    </source>
</evidence>
<dbReference type="AlphaFoldDB" id="A0A158CL01"/>
<dbReference type="Gene3D" id="3.40.47.10">
    <property type="match status" value="1"/>
</dbReference>
<dbReference type="OrthoDB" id="9808669at2"/>
<dbReference type="GO" id="GO:0005829">
    <property type="term" value="C:cytosol"/>
    <property type="evidence" value="ECO:0007669"/>
    <property type="project" value="TreeGrafter"/>
</dbReference>
<proteinExistence type="inferred from homology"/>
<dbReference type="SMART" id="SM00825">
    <property type="entry name" value="PKS_KS"/>
    <property type="match status" value="1"/>
</dbReference>
<comment type="similarity">
    <text evidence="1 3">Belongs to the thiolase-like superfamily. Beta-ketoacyl-ACP synthases family.</text>
</comment>
<comment type="caution">
    <text evidence="5">The sequence shown here is derived from an EMBL/GenBank/DDBJ whole genome shotgun (WGS) entry which is preliminary data.</text>
</comment>
<dbReference type="NCBIfam" id="NF006618">
    <property type="entry name" value="PRK09185.1"/>
    <property type="match status" value="1"/>
</dbReference>
<evidence type="ECO:0000256" key="3">
    <source>
        <dbReference type="RuleBase" id="RU003694"/>
    </source>
</evidence>
<dbReference type="PANTHER" id="PTHR11712:SF320">
    <property type="entry name" value="BETA-KETOACYL SYNTHASE"/>
    <property type="match status" value="1"/>
</dbReference>
<dbReference type="InterPro" id="IPR016039">
    <property type="entry name" value="Thiolase-like"/>
</dbReference>
<sequence length="394" mass="40579">MTLPPVYLHALGMINALGDDTDSIAAALAASQSPGMGPMPMKRGDAFVGRVLAPLEIAPPAALERFDCRNNRLLLAALELIRPEIEAARERYGAGRIGVVLGTSTSGVGAAEAAFAHRTKAGSLPDGFDYRQMEIGTAAPFAAAALAVRGPAFTISTACTSSAKAFAAARRLLQLNLCDALVVGGVDTLCELTVQGFASLDSTSPARSNPMSRNRNGINVGEGAALFLMTRNESAVRLAGVGESSDAHHMSAPDPQGVGGEMALRAALADAGVTPGGIGYVNMHATATRKNDEMEARLMARVFTDGVPASGTKPLTGHLLGAAGATEIGFAWLTLARAGAPLPRHCWDGEADAALPALDLVESERRLPGATGTRYVMSNSFAFGGSNVSLILAD</sequence>
<feature type="domain" description="Ketosynthase family 3 (KS3)" evidence="4">
    <location>
        <begin position="1"/>
        <end position="394"/>
    </location>
</feature>
<dbReference type="CDD" id="cd00834">
    <property type="entry name" value="KAS_I_II"/>
    <property type="match status" value="1"/>
</dbReference>
<dbReference type="Pfam" id="PF00109">
    <property type="entry name" value="ketoacyl-synt"/>
    <property type="match status" value="1"/>
</dbReference>
<dbReference type="PROSITE" id="PS52004">
    <property type="entry name" value="KS3_2"/>
    <property type="match status" value="1"/>
</dbReference>
<gene>
    <name evidence="5" type="ORF">AWB79_05560</name>
</gene>
<organism evidence="5 6">
    <name type="scientific">Caballeronia hypogeia</name>
    <dbReference type="NCBI Taxonomy" id="1777140"/>
    <lineage>
        <taxon>Bacteria</taxon>
        <taxon>Pseudomonadati</taxon>
        <taxon>Pseudomonadota</taxon>
        <taxon>Betaproteobacteria</taxon>
        <taxon>Burkholderiales</taxon>
        <taxon>Burkholderiaceae</taxon>
        <taxon>Caballeronia</taxon>
    </lineage>
</organism>
<dbReference type="SUPFAM" id="SSF53901">
    <property type="entry name" value="Thiolase-like"/>
    <property type="match status" value="2"/>
</dbReference>
<dbReference type="InterPro" id="IPR000794">
    <property type="entry name" value="Beta-ketoacyl_synthase"/>
</dbReference>
<dbReference type="PROSITE" id="PS00606">
    <property type="entry name" value="KS3_1"/>
    <property type="match status" value="1"/>
</dbReference>
<evidence type="ECO:0000256" key="2">
    <source>
        <dbReference type="ARBA" id="ARBA00022679"/>
    </source>
</evidence>
<name>A0A158CL01_9BURK</name>
<dbReference type="InterPro" id="IPR014031">
    <property type="entry name" value="Ketoacyl_synth_C"/>
</dbReference>
<evidence type="ECO:0000313" key="5">
    <source>
        <dbReference type="EMBL" id="SAK82971.1"/>
    </source>
</evidence>
<dbReference type="InterPro" id="IPR020841">
    <property type="entry name" value="PKS_Beta-ketoAc_synthase_dom"/>
</dbReference>
<dbReference type="Pfam" id="PF02801">
    <property type="entry name" value="Ketoacyl-synt_C"/>
    <property type="match status" value="1"/>
</dbReference>
<dbReference type="RefSeq" id="WP_061170646.1">
    <property type="nucleotide sequence ID" value="NZ_FCOA02000024.1"/>
</dbReference>
<dbReference type="InterPro" id="IPR018201">
    <property type="entry name" value="Ketoacyl_synth_AS"/>
</dbReference>
<dbReference type="InterPro" id="IPR014030">
    <property type="entry name" value="Ketoacyl_synth_N"/>
</dbReference>